<proteinExistence type="predicted"/>
<sequence length="350" mass="36651">MIFSVSASKPARVLLTLIIGAIGGVLAAWVQIPLPFMIGAMLLATVAALVGFPALLPNSLRSVFSPVIGVMLGSGFSPAIFSALGGWSISLLLLLPFIVLTTLVGTTAMKKISGTDSATSFFASVPGGMVEMVLIGSSLGGDERRLALLHMLRVLLVVLIIPFWFRWTAGYVSAGLAIDWSHWPPTGDLVILILCAVGGLPLGKYARLPAPHIVGPMFLSAGVHLSGLTQSAPPPVIVAIAQVVVGASIGARFAGSPVNMVIKAFRTALWSTPLMMVMALGAAWVISKLIGVPMSTALLAFAPGGLAEMSLIAVYLHADTAYVASHHIIRIILVVLMAPLGYRLYSAWRK</sequence>
<comment type="caution">
    <text evidence="2">The sequence shown here is derived from an EMBL/GenBank/DDBJ whole genome shotgun (WGS) entry which is preliminary data.</text>
</comment>
<feature type="transmembrane region" description="Helical" evidence="1">
    <location>
        <begin position="63"/>
        <end position="81"/>
    </location>
</feature>
<name>A0ABW5DNN8_9PROT</name>
<accession>A0ABW5DNN8</accession>
<feature type="transmembrane region" description="Helical" evidence="1">
    <location>
        <begin position="324"/>
        <end position="345"/>
    </location>
</feature>
<dbReference type="InterPro" id="IPR007820">
    <property type="entry name" value="AbrB_fam"/>
</dbReference>
<keyword evidence="1" id="KW-0812">Transmembrane</keyword>
<gene>
    <name evidence="2" type="ORF">ACFSM5_07110</name>
</gene>
<feature type="transmembrane region" description="Helical" evidence="1">
    <location>
        <begin position="36"/>
        <end position="56"/>
    </location>
</feature>
<keyword evidence="1" id="KW-1133">Transmembrane helix</keyword>
<evidence type="ECO:0000256" key="1">
    <source>
        <dbReference type="SAM" id="Phobius"/>
    </source>
</evidence>
<reference evidence="3" key="1">
    <citation type="journal article" date="2019" name="Int. J. Syst. Evol. Microbiol.">
        <title>The Global Catalogue of Microorganisms (GCM) 10K type strain sequencing project: providing services to taxonomists for standard genome sequencing and annotation.</title>
        <authorList>
            <consortium name="The Broad Institute Genomics Platform"/>
            <consortium name="The Broad Institute Genome Sequencing Center for Infectious Disease"/>
            <person name="Wu L."/>
            <person name="Ma J."/>
        </authorList>
    </citation>
    <scope>NUCLEOTIDE SEQUENCE [LARGE SCALE GENOMIC DNA]</scope>
    <source>
        <strain evidence="3">CGMCC 1.19062</strain>
    </source>
</reference>
<feature type="transmembrane region" description="Helical" evidence="1">
    <location>
        <begin position="87"/>
        <end position="109"/>
    </location>
</feature>
<feature type="transmembrane region" description="Helical" evidence="1">
    <location>
        <begin position="146"/>
        <end position="165"/>
    </location>
</feature>
<keyword evidence="3" id="KW-1185">Reference proteome</keyword>
<feature type="transmembrane region" description="Helical" evidence="1">
    <location>
        <begin position="236"/>
        <end position="255"/>
    </location>
</feature>
<dbReference type="PIRSF" id="PIRSF038991">
    <property type="entry name" value="Protein_AbrB"/>
    <property type="match status" value="1"/>
</dbReference>
<dbReference type="Pfam" id="PF05145">
    <property type="entry name" value="AbrB"/>
    <property type="match status" value="1"/>
</dbReference>
<evidence type="ECO:0000313" key="3">
    <source>
        <dbReference type="Proteomes" id="UP001597295"/>
    </source>
</evidence>
<dbReference type="PANTHER" id="PTHR38457:SF1">
    <property type="entry name" value="REGULATOR ABRB-RELATED"/>
    <property type="match status" value="1"/>
</dbReference>
<dbReference type="InterPro" id="IPR017516">
    <property type="entry name" value="AbrB_dup"/>
</dbReference>
<protein>
    <submittedName>
        <fullName evidence="2">AbrB family transcriptional regulator</fullName>
    </submittedName>
</protein>
<keyword evidence="1" id="KW-0472">Membrane</keyword>
<evidence type="ECO:0000313" key="2">
    <source>
        <dbReference type="EMBL" id="MFD2262652.1"/>
    </source>
</evidence>
<organism evidence="2 3">
    <name type="scientific">Lacibacterium aquatile</name>
    <dbReference type="NCBI Taxonomy" id="1168082"/>
    <lineage>
        <taxon>Bacteria</taxon>
        <taxon>Pseudomonadati</taxon>
        <taxon>Pseudomonadota</taxon>
        <taxon>Alphaproteobacteria</taxon>
        <taxon>Rhodospirillales</taxon>
        <taxon>Rhodospirillaceae</taxon>
    </lineage>
</organism>
<dbReference type="RefSeq" id="WP_379875616.1">
    <property type="nucleotide sequence ID" value="NZ_JBHUIP010000005.1"/>
</dbReference>
<dbReference type="Proteomes" id="UP001597295">
    <property type="component" value="Unassembled WGS sequence"/>
</dbReference>
<feature type="transmembrane region" description="Helical" evidence="1">
    <location>
        <begin position="12"/>
        <end position="30"/>
    </location>
</feature>
<dbReference type="EMBL" id="JBHUIP010000005">
    <property type="protein sequence ID" value="MFD2262652.1"/>
    <property type="molecule type" value="Genomic_DNA"/>
</dbReference>
<dbReference type="PANTHER" id="PTHR38457">
    <property type="entry name" value="REGULATOR ABRB-RELATED"/>
    <property type="match status" value="1"/>
</dbReference>
<feature type="transmembrane region" description="Helical" evidence="1">
    <location>
        <begin position="267"/>
        <end position="286"/>
    </location>
</feature>
<dbReference type="NCBIfam" id="TIGR03082">
    <property type="entry name" value="Gneg_AbrB_dup"/>
    <property type="match status" value="2"/>
</dbReference>
<feature type="transmembrane region" description="Helical" evidence="1">
    <location>
        <begin position="298"/>
        <end position="318"/>
    </location>
</feature>